<accession>A0ABN0BBX4</accession>
<sequence>MSLLQVWTSALHEWLKSRILHSPTAALTSSKLLVGSFGADEVKPG</sequence>
<reference evidence="2" key="1">
    <citation type="journal article" date="2014" name="Genome Announc.">
        <title>Draft genome sequences of six enterohepatic helicobacter species isolated from humans and one from rhesus macaques.</title>
        <authorList>
            <person name="Shen Z."/>
            <person name="Sheh A."/>
            <person name="Young S.K."/>
            <person name="Abouelliel A."/>
            <person name="Ward D.V."/>
            <person name="Earl A.M."/>
            <person name="Fox J.G."/>
        </authorList>
    </citation>
    <scope>NUCLEOTIDE SEQUENCE [LARGE SCALE GENOMIC DNA]</scope>
    <source>
        <strain evidence="2">CCUG 18818</strain>
    </source>
</reference>
<dbReference type="Proteomes" id="UP000005755">
    <property type="component" value="Unassembled WGS sequence"/>
</dbReference>
<organism evidence="1 2">
    <name type="scientific">Helicobacter cinaedi CCUG 18818 = ATCC BAA-847</name>
    <dbReference type="NCBI Taxonomy" id="537971"/>
    <lineage>
        <taxon>Bacteria</taxon>
        <taxon>Pseudomonadati</taxon>
        <taxon>Campylobacterota</taxon>
        <taxon>Epsilonproteobacteria</taxon>
        <taxon>Campylobacterales</taxon>
        <taxon>Helicobacteraceae</taxon>
        <taxon>Helicobacter</taxon>
    </lineage>
</organism>
<name>A0ABN0BBX4_9HELI</name>
<proteinExistence type="predicted"/>
<evidence type="ECO:0000313" key="1">
    <source>
        <dbReference type="EMBL" id="EFR47067.1"/>
    </source>
</evidence>
<protein>
    <submittedName>
        <fullName evidence="1">Uncharacterized protein</fullName>
    </submittedName>
</protein>
<dbReference type="EMBL" id="DS990392">
    <property type="protein sequence ID" value="EFR47067.1"/>
    <property type="molecule type" value="Genomic_DNA"/>
</dbReference>
<evidence type="ECO:0000313" key="2">
    <source>
        <dbReference type="Proteomes" id="UP000005755"/>
    </source>
</evidence>
<keyword evidence="2" id="KW-1185">Reference proteome</keyword>
<gene>
    <name evidence="1" type="ORF">HCCG_01615</name>
</gene>